<gene>
    <name evidence="1" type="ORF">KFE25_005168</name>
</gene>
<sequence length="480" mass="51536">MGKSVVYVTDPEGNLAYFARCITQSNGAYLEDGELLLRKGWLFVFGGDLCDKADGSLRIAQMIIAAKRRYPDRVFIIAGNRDLNKLRLRTELSDGAMASEPAVPYGAPKSTLAYAAFLAKLAAEAKLHAPDDGPLPAALYARFNTKPNRLRWILDHTMGAAGDFERRRDELRLTRRVERVGDDDVVASFVESVADTGVLTEVLKAAHLAVGIDETLYVHGGLVSVAYAKNAVKFVTDSPHSYGGAAVEDGGFEVALGFVPGHAERIGDVRVWTEKLNKWLAAAVAGSLAPPGAALDVNAVIAQQYATYGTWPSVIIGRHLNDRSQPVPLPPSVSRALLASGFTRLVIGHTPHGNCPTVVPGAVQLIMADTSYSDMKAPDNRGNAAATIEIQGTRASVVGQLEDGTPIAYTVFSGDDASRAELEQNDVLIGGGDFGGWFVKAKLALAGASTEPSYLLCRVDGFKYEYKRMGESEARRELKL</sequence>
<proteinExistence type="predicted"/>
<dbReference type="AlphaFoldDB" id="A0A8J5X1F6"/>
<dbReference type="PANTHER" id="PTHR42254">
    <property type="entry name" value="METALLOPHOS DOMAIN-CONTAINING PROTEIN"/>
    <property type="match status" value="1"/>
</dbReference>
<dbReference type="Gene3D" id="3.60.21.10">
    <property type="match status" value="1"/>
</dbReference>
<accession>A0A8J5X1F6</accession>
<keyword evidence="2" id="KW-1185">Reference proteome</keyword>
<dbReference type="InterPro" id="IPR029052">
    <property type="entry name" value="Metallo-depent_PP-like"/>
</dbReference>
<name>A0A8J5X1F6_DIALT</name>
<dbReference type="EMBL" id="JAGTXO010000054">
    <property type="protein sequence ID" value="KAG8458321.1"/>
    <property type="molecule type" value="Genomic_DNA"/>
</dbReference>
<evidence type="ECO:0000313" key="1">
    <source>
        <dbReference type="EMBL" id="KAG8458321.1"/>
    </source>
</evidence>
<protein>
    <recommendedName>
        <fullName evidence="3">Calcineurin-like phosphoesterase domain-containing protein</fullName>
    </recommendedName>
</protein>
<dbReference type="OrthoDB" id="426586at2759"/>
<dbReference type="SUPFAM" id="SSF56300">
    <property type="entry name" value="Metallo-dependent phosphatases"/>
    <property type="match status" value="1"/>
</dbReference>
<dbReference type="PANTHER" id="PTHR42254:SF1">
    <property type="entry name" value="CALCINEURIN-LIKE PHOSPHOESTERASE DOMAIN-CONTAINING PROTEIN"/>
    <property type="match status" value="1"/>
</dbReference>
<dbReference type="OMA" id="DGWWVRL"/>
<evidence type="ECO:0000313" key="2">
    <source>
        <dbReference type="Proteomes" id="UP000751190"/>
    </source>
</evidence>
<reference evidence="1" key="1">
    <citation type="submission" date="2021-05" db="EMBL/GenBank/DDBJ databases">
        <title>The genome of the haptophyte Pavlova lutheri (Diacronema luteri, Pavlovales) - a model for lipid biosynthesis in eukaryotic algae.</title>
        <authorList>
            <person name="Hulatt C.J."/>
            <person name="Posewitz M.C."/>
        </authorList>
    </citation>
    <scope>NUCLEOTIDE SEQUENCE</scope>
    <source>
        <strain evidence="1">NIVA-4/92</strain>
    </source>
</reference>
<comment type="caution">
    <text evidence="1">The sequence shown here is derived from an EMBL/GenBank/DDBJ whole genome shotgun (WGS) entry which is preliminary data.</text>
</comment>
<organism evidence="1 2">
    <name type="scientific">Diacronema lutheri</name>
    <name type="common">Unicellular marine alga</name>
    <name type="synonym">Monochrysis lutheri</name>
    <dbReference type="NCBI Taxonomy" id="2081491"/>
    <lineage>
        <taxon>Eukaryota</taxon>
        <taxon>Haptista</taxon>
        <taxon>Haptophyta</taxon>
        <taxon>Pavlovophyceae</taxon>
        <taxon>Pavlovales</taxon>
        <taxon>Pavlovaceae</taxon>
        <taxon>Diacronema</taxon>
    </lineage>
</organism>
<dbReference type="Proteomes" id="UP000751190">
    <property type="component" value="Unassembled WGS sequence"/>
</dbReference>
<evidence type="ECO:0008006" key="3">
    <source>
        <dbReference type="Google" id="ProtNLM"/>
    </source>
</evidence>